<comment type="caution">
    <text evidence="2">The sequence shown here is derived from an EMBL/GenBank/DDBJ whole genome shotgun (WGS) entry which is preliminary data.</text>
</comment>
<proteinExistence type="predicted"/>
<keyword evidence="3" id="KW-1185">Reference proteome</keyword>
<accession>A0ABQ4ZH47</accession>
<evidence type="ECO:0000313" key="2">
    <source>
        <dbReference type="EMBL" id="GJS89519.1"/>
    </source>
</evidence>
<organism evidence="2 3">
    <name type="scientific">Tanacetum coccineum</name>
    <dbReference type="NCBI Taxonomy" id="301880"/>
    <lineage>
        <taxon>Eukaryota</taxon>
        <taxon>Viridiplantae</taxon>
        <taxon>Streptophyta</taxon>
        <taxon>Embryophyta</taxon>
        <taxon>Tracheophyta</taxon>
        <taxon>Spermatophyta</taxon>
        <taxon>Magnoliopsida</taxon>
        <taxon>eudicotyledons</taxon>
        <taxon>Gunneridae</taxon>
        <taxon>Pentapetalae</taxon>
        <taxon>asterids</taxon>
        <taxon>campanulids</taxon>
        <taxon>Asterales</taxon>
        <taxon>Asteraceae</taxon>
        <taxon>Asteroideae</taxon>
        <taxon>Anthemideae</taxon>
        <taxon>Anthemidinae</taxon>
        <taxon>Tanacetum</taxon>
    </lineage>
</organism>
<gene>
    <name evidence="2" type="ORF">Tco_0772155</name>
</gene>
<reference evidence="2" key="1">
    <citation type="journal article" date="2022" name="Int. J. Mol. Sci.">
        <title>Draft Genome of Tanacetum Coccineum: Genomic Comparison of Closely Related Tanacetum-Family Plants.</title>
        <authorList>
            <person name="Yamashiro T."/>
            <person name="Shiraishi A."/>
            <person name="Nakayama K."/>
            <person name="Satake H."/>
        </authorList>
    </citation>
    <scope>NUCLEOTIDE SEQUENCE</scope>
</reference>
<dbReference type="EMBL" id="BQNB010011356">
    <property type="protein sequence ID" value="GJS89519.1"/>
    <property type="molecule type" value="Genomic_DNA"/>
</dbReference>
<evidence type="ECO:0000313" key="3">
    <source>
        <dbReference type="Proteomes" id="UP001151760"/>
    </source>
</evidence>
<reference evidence="2" key="2">
    <citation type="submission" date="2022-01" db="EMBL/GenBank/DDBJ databases">
        <authorList>
            <person name="Yamashiro T."/>
            <person name="Shiraishi A."/>
            <person name="Satake H."/>
            <person name="Nakayama K."/>
        </authorList>
    </citation>
    <scope>NUCLEOTIDE SEQUENCE</scope>
</reference>
<feature type="region of interest" description="Disordered" evidence="1">
    <location>
        <begin position="470"/>
        <end position="496"/>
    </location>
</feature>
<feature type="compositionally biased region" description="Polar residues" evidence="1">
    <location>
        <begin position="232"/>
        <end position="241"/>
    </location>
</feature>
<feature type="region of interest" description="Disordered" evidence="1">
    <location>
        <begin position="212"/>
        <end position="426"/>
    </location>
</feature>
<feature type="compositionally biased region" description="Basic residues" evidence="1">
    <location>
        <begin position="403"/>
        <end position="413"/>
    </location>
</feature>
<dbReference type="Proteomes" id="UP001151760">
    <property type="component" value="Unassembled WGS sequence"/>
</dbReference>
<feature type="compositionally biased region" description="Basic residues" evidence="1">
    <location>
        <begin position="252"/>
        <end position="262"/>
    </location>
</feature>
<sequence>MAEQQTITYAPQWNNMIVDNMVFQTNNVLLPTVPQWFTKTSSGSFRALLLPLTLSHQLVAHPTPEVVKKELGKITLNLSYLDKTPVLKNSFPVAWRILFTFVIQVLGGNYSSTKQVNSIQQLLAFSLITGTEVHIEEIIYSDLVTKLLNKSRLKYISYPRFISCALQVLLGSDYTQDKKIGFLPPILSNSNFTKDPSKVNDIELTVHMIDVNNRRDSVSPPPLDPKPKKGKSQTVTPTLPKSQGPEASGALSKKRNKPKSKKPPTETKVTPPKPTKDFEQSHSISLGTVPDPQDLERNIQLASTGLPSTLDECTCKSKPLPKSTATHPQDSGGNKQPFDRDITSMTPDEGTAKTTPRPEGSLGDKDSGGNIPPANMKPIHTSVVDPSGTGAKYQVDKTQSTRLRYRSLTKNKGKTSSEVEPDTEPLQLQTFADIQAYMLSEDELDKESDEEVLAAGDDMDEDIQADDEVRTLSPKQDQPEPSQVQESASDLSSPDIKNFDNILPLTERKLIKYLKKMSRASIDQYYDENIAHKDQTDKLVEAFMSSLDRSSTTISDLYKGLDVITQLLKNINNAVKDDPATNQKINEATETFTKIFSNIAEVLSLVKGFDFSAMLSTMKSLQNHAFKLEEASVAWISRLPTWLGILALG</sequence>
<evidence type="ECO:0000256" key="1">
    <source>
        <dbReference type="SAM" id="MobiDB-lite"/>
    </source>
</evidence>
<name>A0ABQ4ZH47_9ASTR</name>
<protein>
    <submittedName>
        <fullName evidence="2">Uncharacterized protein</fullName>
    </submittedName>
</protein>
<feature type="compositionally biased region" description="Polar residues" evidence="1">
    <location>
        <begin position="473"/>
        <end position="492"/>
    </location>
</feature>
<feature type="compositionally biased region" description="Polar residues" evidence="1">
    <location>
        <begin position="323"/>
        <end position="334"/>
    </location>
</feature>